<dbReference type="RefSeq" id="XP_040638397.1">
    <property type="nucleotide sequence ID" value="XM_040782083.1"/>
</dbReference>
<accession>A0A017SDJ4</accession>
<protein>
    <submittedName>
        <fullName evidence="2">Uncharacterized protein</fullName>
    </submittedName>
</protein>
<evidence type="ECO:0000313" key="3">
    <source>
        <dbReference type="Proteomes" id="UP000019804"/>
    </source>
</evidence>
<reference evidence="3" key="1">
    <citation type="journal article" date="2014" name="Nat. Commun.">
        <title>Genomic adaptations of the halophilic Dead Sea filamentous fungus Eurotium rubrum.</title>
        <authorList>
            <person name="Kis-Papo T."/>
            <person name="Weig A.R."/>
            <person name="Riley R."/>
            <person name="Persoh D."/>
            <person name="Salamov A."/>
            <person name="Sun H."/>
            <person name="Lipzen A."/>
            <person name="Wasser S.P."/>
            <person name="Rambold G."/>
            <person name="Grigoriev I.V."/>
            <person name="Nevo E."/>
        </authorList>
    </citation>
    <scope>NUCLEOTIDE SEQUENCE [LARGE SCALE GENOMIC DNA]</scope>
    <source>
        <strain evidence="3">CBS 135680</strain>
    </source>
</reference>
<dbReference type="HOGENOM" id="CLU_1948408_0_0_1"/>
<dbReference type="Proteomes" id="UP000019804">
    <property type="component" value="Unassembled WGS sequence"/>
</dbReference>
<feature type="compositionally biased region" description="Low complexity" evidence="1">
    <location>
        <begin position="13"/>
        <end position="32"/>
    </location>
</feature>
<evidence type="ECO:0000313" key="2">
    <source>
        <dbReference type="EMBL" id="EYE94709.1"/>
    </source>
</evidence>
<keyword evidence="3" id="KW-1185">Reference proteome</keyword>
<dbReference type="GeneID" id="63697207"/>
<feature type="compositionally biased region" description="Polar residues" evidence="1">
    <location>
        <begin position="1"/>
        <end position="12"/>
    </location>
</feature>
<evidence type="ECO:0000256" key="1">
    <source>
        <dbReference type="SAM" id="MobiDB-lite"/>
    </source>
</evidence>
<dbReference type="OrthoDB" id="20872at2759"/>
<name>A0A017SDJ4_ASPRC</name>
<sequence length="129" mass="14081">MINSKPPQLASITTSSPQTSSKKCSPKQSTPTPTSPQPSLPGTNPLPLLPRLNLHILHTRFTRSARLLRKLRRWKRHTDGSCCAESTVVRVCHFCLADPYLHHGRLAPIFPAAVILCRGTLDAVAALGV</sequence>
<feature type="region of interest" description="Disordered" evidence="1">
    <location>
        <begin position="1"/>
        <end position="46"/>
    </location>
</feature>
<gene>
    <name evidence="2" type="ORF">EURHEDRAFT_413078</name>
</gene>
<organism evidence="2 3">
    <name type="scientific">Aspergillus ruber (strain CBS 135680)</name>
    <dbReference type="NCBI Taxonomy" id="1388766"/>
    <lineage>
        <taxon>Eukaryota</taxon>
        <taxon>Fungi</taxon>
        <taxon>Dikarya</taxon>
        <taxon>Ascomycota</taxon>
        <taxon>Pezizomycotina</taxon>
        <taxon>Eurotiomycetes</taxon>
        <taxon>Eurotiomycetidae</taxon>
        <taxon>Eurotiales</taxon>
        <taxon>Aspergillaceae</taxon>
        <taxon>Aspergillus</taxon>
        <taxon>Aspergillus subgen. Aspergillus</taxon>
    </lineage>
</organism>
<dbReference type="EMBL" id="KK088425">
    <property type="protein sequence ID" value="EYE94709.1"/>
    <property type="molecule type" value="Genomic_DNA"/>
</dbReference>
<proteinExistence type="predicted"/>
<dbReference type="AlphaFoldDB" id="A0A017SDJ4"/>